<organism evidence="3 4">
    <name type="scientific">Crenobacter oryzisoli</name>
    <dbReference type="NCBI Taxonomy" id="3056844"/>
    <lineage>
        <taxon>Bacteria</taxon>
        <taxon>Pseudomonadati</taxon>
        <taxon>Pseudomonadota</taxon>
        <taxon>Betaproteobacteria</taxon>
        <taxon>Neisseriales</taxon>
        <taxon>Neisseriaceae</taxon>
        <taxon>Crenobacter</taxon>
    </lineage>
</organism>
<dbReference type="CDD" id="cd02549">
    <property type="entry name" value="Peptidase_C39A"/>
    <property type="match status" value="1"/>
</dbReference>
<accession>A0ABT7XPB1</accession>
<keyword evidence="1" id="KW-0802">TPR repeat</keyword>
<comment type="caution">
    <text evidence="3">The sequence shown here is derived from an EMBL/GenBank/DDBJ whole genome shotgun (WGS) entry which is preliminary data.</text>
</comment>
<evidence type="ECO:0000313" key="4">
    <source>
        <dbReference type="Proteomes" id="UP001168540"/>
    </source>
</evidence>
<dbReference type="InterPro" id="IPR039564">
    <property type="entry name" value="Peptidase_C39-like"/>
</dbReference>
<dbReference type="PANTHER" id="PTHR44809:SF1">
    <property type="entry name" value="PROTEIN O-MANNOSYL-TRANSFERASE TMTC1"/>
    <property type="match status" value="1"/>
</dbReference>
<dbReference type="SUPFAM" id="SSF48452">
    <property type="entry name" value="TPR-like"/>
    <property type="match status" value="1"/>
</dbReference>
<dbReference type="PROSITE" id="PS50005">
    <property type="entry name" value="TPR"/>
    <property type="match status" value="2"/>
</dbReference>
<proteinExistence type="predicted"/>
<dbReference type="InterPro" id="IPR019734">
    <property type="entry name" value="TPR_rpt"/>
</dbReference>
<dbReference type="Proteomes" id="UP001168540">
    <property type="component" value="Unassembled WGS sequence"/>
</dbReference>
<dbReference type="PROSITE" id="PS51257">
    <property type="entry name" value="PROKAR_LIPOPROTEIN"/>
    <property type="match status" value="1"/>
</dbReference>
<evidence type="ECO:0000256" key="1">
    <source>
        <dbReference type="PROSITE-ProRule" id="PRU00339"/>
    </source>
</evidence>
<feature type="repeat" description="TPR" evidence="1">
    <location>
        <begin position="229"/>
        <end position="262"/>
    </location>
</feature>
<evidence type="ECO:0000259" key="2">
    <source>
        <dbReference type="Pfam" id="PF13529"/>
    </source>
</evidence>
<dbReference type="EMBL" id="JAUEDK010000017">
    <property type="protein sequence ID" value="MDN0075399.1"/>
    <property type="molecule type" value="Genomic_DNA"/>
</dbReference>
<dbReference type="InterPro" id="IPR052943">
    <property type="entry name" value="TMTC_O-mannosyl-trnsfr"/>
</dbReference>
<dbReference type="InterPro" id="IPR039563">
    <property type="entry name" value="Peptidase_C39_single_dom"/>
</dbReference>
<name>A0ABT7XPB1_9NEIS</name>
<dbReference type="Gene3D" id="1.25.40.10">
    <property type="entry name" value="Tetratricopeptide repeat domain"/>
    <property type="match status" value="1"/>
</dbReference>
<dbReference type="Pfam" id="PF13529">
    <property type="entry name" value="Peptidase_C39_2"/>
    <property type="match status" value="1"/>
</dbReference>
<sequence>MRTALGVLLIGLLLLLVGCATPPQTAALLALRPAGLPERVELTNVPFFPQVAYQCGPAALATVLVHAGVLTTPEQLTPQVYLPERKGSLQAELLGATRRYGMVAYQVMPTLEAVLREVEAGDPVLVLQNLRLKSLPQWHYAVVVGYDLASARLVLRSGDMERLELPLAQFERSWADGERWAVVVLPPERPPATATEAAYLAAVTALERISPTAAQRAYQTALTRWPNSLVAYIGLGNSAYAQKDLNGAERAYRQAIAAHPDAGDAWNNLGQVLADQGRRADALAAVRRAIELGGPHLEQYRRTLSQITSHAAPRLQSPFGPGVP</sequence>
<dbReference type="NCBIfam" id="NF033920">
    <property type="entry name" value="C39_PA2778_fam"/>
    <property type="match status" value="1"/>
</dbReference>
<gene>
    <name evidence="3" type="ORF">QU481_10905</name>
</gene>
<dbReference type="Pfam" id="PF13432">
    <property type="entry name" value="TPR_16"/>
    <property type="match status" value="1"/>
</dbReference>
<dbReference type="SMART" id="SM00028">
    <property type="entry name" value="TPR"/>
    <property type="match status" value="2"/>
</dbReference>
<feature type="domain" description="Peptidase C39-like" evidence="2">
    <location>
        <begin position="44"/>
        <end position="150"/>
    </location>
</feature>
<keyword evidence="4" id="KW-1185">Reference proteome</keyword>
<dbReference type="PANTHER" id="PTHR44809">
    <property type="match status" value="1"/>
</dbReference>
<feature type="repeat" description="TPR" evidence="1">
    <location>
        <begin position="263"/>
        <end position="296"/>
    </location>
</feature>
<evidence type="ECO:0000313" key="3">
    <source>
        <dbReference type="EMBL" id="MDN0075399.1"/>
    </source>
</evidence>
<dbReference type="Gene3D" id="3.90.70.10">
    <property type="entry name" value="Cysteine proteinases"/>
    <property type="match status" value="1"/>
</dbReference>
<reference evidence="3" key="1">
    <citation type="submission" date="2023-06" db="EMBL/GenBank/DDBJ databases">
        <authorList>
            <person name="Zhang S."/>
        </authorList>
    </citation>
    <scope>NUCLEOTIDE SEQUENCE</scope>
    <source>
        <strain evidence="3">SG2303</strain>
    </source>
</reference>
<dbReference type="RefSeq" id="WP_289830006.1">
    <property type="nucleotide sequence ID" value="NZ_JAUEDK010000017.1"/>
</dbReference>
<protein>
    <submittedName>
        <fullName evidence="3">PA2778 family cysteine peptidase</fullName>
    </submittedName>
</protein>
<dbReference type="InterPro" id="IPR011990">
    <property type="entry name" value="TPR-like_helical_dom_sf"/>
</dbReference>